<dbReference type="AlphaFoldDB" id="A0A7W9U5H9"/>
<feature type="domain" description="Flagellar hook-associated protein 2 N-terminal" evidence="6">
    <location>
        <begin position="26"/>
        <end position="104"/>
    </location>
</feature>
<keyword evidence="8" id="KW-0282">Flagellum</keyword>
<keyword evidence="9" id="KW-1185">Reference proteome</keyword>
<dbReference type="Pfam" id="PF07195">
    <property type="entry name" value="FliD_C"/>
    <property type="match status" value="1"/>
</dbReference>
<dbReference type="PANTHER" id="PTHR30288:SF0">
    <property type="entry name" value="FLAGELLAR HOOK-ASSOCIATED PROTEIN 2"/>
    <property type="match status" value="1"/>
</dbReference>
<comment type="subunit">
    <text evidence="2 5">Homopentamer.</text>
</comment>
<gene>
    <name evidence="8" type="ORF">HD842_000107</name>
</gene>
<keyword evidence="5" id="KW-0964">Secreted</keyword>
<keyword evidence="3" id="KW-0175">Coiled coil</keyword>
<comment type="caution">
    <text evidence="8">The sequence shown here is derived from an EMBL/GenBank/DDBJ whole genome shotgun (WGS) entry which is preliminary data.</text>
</comment>
<evidence type="ECO:0000259" key="6">
    <source>
        <dbReference type="Pfam" id="PF02465"/>
    </source>
</evidence>
<feature type="domain" description="Flagellar hook-associated protein 2 C-terminal" evidence="7">
    <location>
        <begin position="221"/>
        <end position="449"/>
    </location>
</feature>
<keyword evidence="4 5" id="KW-0975">Bacterial flagellum</keyword>
<comment type="function">
    <text evidence="5">Required for morphogenesis and for the elongation of the flagellar filament by facilitating polymerization of the flagellin monomers at the tip of growing filament. Forms a capping structure, which prevents flagellin subunits (transported through the central channel of the flagellum) from leaking out without polymerization at the distal end.</text>
</comment>
<dbReference type="Pfam" id="PF02465">
    <property type="entry name" value="FliD_N"/>
    <property type="match status" value="1"/>
</dbReference>
<dbReference type="InterPro" id="IPR010809">
    <property type="entry name" value="FliD_C"/>
</dbReference>
<organism evidence="8 9">
    <name type="scientific">Massilia aurea</name>
    <dbReference type="NCBI Taxonomy" id="373040"/>
    <lineage>
        <taxon>Bacteria</taxon>
        <taxon>Pseudomonadati</taxon>
        <taxon>Pseudomonadota</taxon>
        <taxon>Betaproteobacteria</taxon>
        <taxon>Burkholderiales</taxon>
        <taxon>Oxalobacteraceae</taxon>
        <taxon>Telluria group</taxon>
        <taxon>Massilia</taxon>
    </lineage>
</organism>
<dbReference type="EMBL" id="JACHBX010000001">
    <property type="protein sequence ID" value="MBB6131996.1"/>
    <property type="molecule type" value="Genomic_DNA"/>
</dbReference>
<evidence type="ECO:0000256" key="1">
    <source>
        <dbReference type="ARBA" id="ARBA00009764"/>
    </source>
</evidence>
<dbReference type="InterPro" id="IPR003481">
    <property type="entry name" value="FliD_N"/>
</dbReference>
<accession>A0A7W9U5H9</accession>
<evidence type="ECO:0000256" key="3">
    <source>
        <dbReference type="ARBA" id="ARBA00023054"/>
    </source>
</evidence>
<evidence type="ECO:0000256" key="5">
    <source>
        <dbReference type="RuleBase" id="RU362066"/>
    </source>
</evidence>
<protein>
    <recommendedName>
        <fullName evidence="5">Flagellar hook-associated protein 2</fullName>
        <shortName evidence="5">HAP2</shortName>
    </recommendedName>
    <alternativeName>
        <fullName evidence="5">Flagellar cap protein</fullName>
    </alternativeName>
</protein>
<dbReference type="Proteomes" id="UP000540787">
    <property type="component" value="Unassembled WGS sequence"/>
</dbReference>
<dbReference type="GO" id="GO:0009424">
    <property type="term" value="C:bacterial-type flagellum hook"/>
    <property type="evidence" value="ECO:0007669"/>
    <property type="project" value="UniProtKB-UniRule"/>
</dbReference>
<dbReference type="InterPro" id="IPR040026">
    <property type="entry name" value="FliD"/>
</dbReference>
<reference evidence="8 9" key="1">
    <citation type="submission" date="2020-08" db="EMBL/GenBank/DDBJ databases">
        <title>The Agave Microbiome: Exploring the role of microbial communities in plant adaptations to desert environments.</title>
        <authorList>
            <person name="Partida-Martinez L.P."/>
        </authorList>
    </citation>
    <scope>NUCLEOTIDE SEQUENCE [LARGE SCALE GENOMIC DNA]</scope>
    <source>
        <strain evidence="8 9">AT3.2</strain>
    </source>
</reference>
<dbReference type="GO" id="GO:0009421">
    <property type="term" value="C:bacterial-type flagellum filament cap"/>
    <property type="evidence" value="ECO:0007669"/>
    <property type="project" value="InterPro"/>
</dbReference>
<name>A0A7W9U5H9_9BURK</name>
<evidence type="ECO:0000256" key="2">
    <source>
        <dbReference type="ARBA" id="ARBA00011255"/>
    </source>
</evidence>
<dbReference type="InterPro" id="IPR018247">
    <property type="entry name" value="EF_Hand_1_Ca_BS"/>
</dbReference>
<proteinExistence type="inferred from homology"/>
<dbReference type="RefSeq" id="WP_183549551.1">
    <property type="nucleotide sequence ID" value="NZ_JACHBX010000001.1"/>
</dbReference>
<evidence type="ECO:0000256" key="4">
    <source>
        <dbReference type="ARBA" id="ARBA00023143"/>
    </source>
</evidence>
<dbReference type="GO" id="GO:0005576">
    <property type="term" value="C:extracellular region"/>
    <property type="evidence" value="ECO:0007669"/>
    <property type="project" value="UniProtKB-SubCell"/>
</dbReference>
<dbReference type="GO" id="GO:0007155">
    <property type="term" value="P:cell adhesion"/>
    <property type="evidence" value="ECO:0007669"/>
    <property type="project" value="InterPro"/>
</dbReference>
<evidence type="ECO:0000313" key="9">
    <source>
        <dbReference type="Proteomes" id="UP000540787"/>
    </source>
</evidence>
<evidence type="ECO:0000259" key="7">
    <source>
        <dbReference type="Pfam" id="PF07195"/>
    </source>
</evidence>
<dbReference type="PROSITE" id="PS00018">
    <property type="entry name" value="EF_HAND_1"/>
    <property type="match status" value="1"/>
</dbReference>
<comment type="similarity">
    <text evidence="1 5">Belongs to the FliD family.</text>
</comment>
<comment type="subcellular location">
    <subcellularLocation>
        <location evidence="5">Secreted</location>
    </subcellularLocation>
    <subcellularLocation>
        <location evidence="5">Bacterial flagellum</location>
    </subcellularLocation>
</comment>
<keyword evidence="8" id="KW-0969">Cilium</keyword>
<sequence length="462" mass="47361">MASVITAPTYDPVTTATALAEKYVSARREMIASQTRQATATERGLTDLGSVISAFQSSLASLTGTGKTLYAQSVAFSDTSIGTGTARADAPSGTYAFFVKQLATPSQVAFSGLTGDAGATGQLGVMMGGTEAFKIDLKTADSNGDGTLSTRELAMAINAAPGNAGKMTASVVTTGTTSELILSSKATGADSAITLDTSNLTDADNLVAANAPGAMRTLSQAKNAIINVGTETGTPVEQASNTFTNVEGVTMTFVKAHASGAAPVTMTVSANLATATANVQSFITAYNALKNGLAKLITPGDPSTGSAAGTFATDGGVRALHDRLVSLVRPAGGASLASFGIIATKEGTLELRPDRLATQLALTPNGLDKLIGSTAAAAPSGIASELDKYLKSWNDAAFGQIAQRKSATQDVQSTLTEREALIDQQFNAAYQRYLAQFTQLQKMQGVMNQNVSLFDALFGKDD</sequence>
<evidence type="ECO:0000313" key="8">
    <source>
        <dbReference type="EMBL" id="MBB6131996.1"/>
    </source>
</evidence>
<dbReference type="PANTHER" id="PTHR30288">
    <property type="entry name" value="FLAGELLAR CAP/ASSEMBLY PROTEIN FLID"/>
    <property type="match status" value="1"/>
</dbReference>
<keyword evidence="8" id="KW-0966">Cell projection</keyword>